<proteinExistence type="predicted"/>
<keyword evidence="3" id="KW-1185">Reference proteome</keyword>
<feature type="transmembrane region" description="Helical" evidence="1">
    <location>
        <begin position="65"/>
        <end position="83"/>
    </location>
</feature>
<reference evidence="2 3" key="1">
    <citation type="journal article" date="2003" name="Int. J. Syst. Evol. Microbiol.">
        <title>Bacillus nealsonii sp. nov., isolated from a spacecraft-assembly facility, whose spores are gamma-radiation resistant.</title>
        <authorList>
            <person name="Venkateswaran K."/>
            <person name="Kempf M."/>
            <person name="Chen F."/>
            <person name="Satomi M."/>
            <person name="Nicholson W."/>
            <person name="Kern R."/>
        </authorList>
    </citation>
    <scope>NUCLEOTIDE SEQUENCE [LARGE SCALE GENOMIC DNA]</scope>
    <source>
        <strain evidence="2 3">FO-92</strain>
    </source>
</reference>
<feature type="transmembrane region" description="Helical" evidence="1">
    <location>
        <begin position="21"/>
        <end position="45"/>
    </location>
</feature>
<name>A0A2N0Z2U6_9BACI</name>
<comment type="caution">
    <text evidence="2">The sequence shown here is derived from an EMBL/GenBank/DDBJ whole genome shotgun (WGS) entry which is preliminary data.</text>
</comment>
<dbReference type="AlphaFoldDB" id="A0A2N0Z2U6"/>
<dbReference type="Proteomes" id="UP000233375">
    <property type="component" value="Unassembled WGS sequence"/>
</dbReference>
<gene>
    <name evidence="2" type="ORF">CWS01_10075</name>
</gene>
<accession>A0A2N0Z2U6</accession>
<keyword evidence="1" id="KW-0812">Transmembrane</keyword>
<protein>
    <submittedName>
        <fullName evidence="2">Uncharacterized protein</fullName>
    </submittedName>
</protein>
<dbReference type="SUPFAM" id="SSF103473">
    <property type="entry name" value="MFS general substrate transporter"/>
    <property type="match status" value="1"/>
</dbReference>
<evidence type="ECO:0000256" key="1">
    <source>
        <dbReference type="SAM" id="Phobius"/>
    </source>
</evidence>
<organism evidence="2 3">
    <name type="scientific">Niallia nealsonii</name>
    <dbReference type="NCBI Taxonomy" id="115979"/>
    <lineage>
        <taxon>Bacteria</taxon>
        <taxon>Bacillati</taxon>
        <taxon>Bacillota</taxon>
        <taxon>Bacilli</taxon>
        <taxon>Bacillales</taxon>
        <taxon>Bacillaceae</taxon>
        <taxon>Niallia</taxon>
    </lineage>
</organism>
<dbReference type="RefSeq" id="WP_101177066.1">
    <property type="nucleotide sequence ID" value="NZ_PISE01000019.1"/>
</dbReference>
<evidence type="ECO:0000313" key="2">
    <source>
        <dbReference type="EMBL" id="PKG23835.1"/>
    </source>
</evidence>
<dbReference type="InterPro" id="IPR036259">
    <property type="entry name" value="MFS_trans_sf"/>
</dbReference>
<dbReference type="OrthoDB" id="2412976at2"/>
<sequence length="106" mass="11579">MAFIASPTNSFIMQHAPREQVGSIGGMIALTRNAGMVLGAALGLSGMMDQEKIIPAESFQQSFQINVWICIGAVILLSCNSYSKMVQNKKRNSADQQNNAKERNFL</sequence>
<evidence type="ECO:0000313" key="3">
    <source>
        <dbReference type="Proteomes" id="UP000233375"/>
    </source>
</evidence>
<dbReference type="EMBL" id="PISE01000019">
    <property type="protein sequence ID" value="PKG23835.1"/>
    <property type="molecule type" value="Genomic_DNA"/>
</dbReference>
<keyword evidence="1" id="KW-1133">Transmembrane helix</keyword>
<keyword evidence="1" id="KW-0472">Membrane</keyword>